<organism evidence="1">
    <name type="scientific">Virus sp. cts3e7</name>
    <dbReference type="NCBI Taxonomy" id="2825802"/>
    <lineage>
        <taxon>Viruses</taxon>
    </lineage>
</organism>
<proteinExistence type="predicted"/>
<accession>A0A8S5RMS8</accession>
<dbReference type="EMBL" id="BK059126">
    <property type="protein sequence ID" value="DAE32646.1"/>
    <property type="molecule type" value="Genomic_DNA"/>
</dbReference>
<dbReference type="Gene3D" id="1.10.10.60">
    <property type="entry name" value="Homeodomain-like"/>
    <property type="match status" value="1"/>
</dbReference>
<evidence type="ECO:0000313" key="1">
    <source>
        <dbReference type="EMBL" id="DAE32646.1"/>
    </source>
</evidence>
<reference evidence="1" key="1">
    <citation type="journal article" date="2021" name="Proc. Natl. Acad. Sci. U.S.A.">
        <title>A Catalog of Tens of Thousands of Viruses from Human Metagenomes Reveals Hidden Associations with Chronic Diseases.</title>
        <authorList>
            <person name="Tisza M.J."/>
            <person name="Buck C.B."/>
        </authorList>
    </citation>
    <scope>NUCLEOTIDE SEQUENCE</scope>
    <source>
        <strain evidence="1">Cts3e7</strain>
    </source>
</reference>
<name>A0A8S5RMS8_9VIRU</name>
<sequence length="118" mass="13102">MAKKIDTMLRMVGLQGVKETVEDVSDEEIVSMYQSGLSMAKIKLRTGMQTTNIKPILIKYGVYKLKAGALAKQNAYKDVDVAEIIRLRQSGLSLRKIGAKMGISRTAIQKRLMKVGLE</sequence>
<protein>
    <submittedName>
        <fullName evidence="1">Transposase</fullName>
    </submittedName>
</protein>